<feature type="domain" description="E3 ubiquitin-protein ligase RNF220 middle" evidence="6">
    <location>
        <begin position="170"/>
        <end position="207"/>
    </location>
</feature>
<keyword evidence="4" id="KW-0472">Membrane</keyword>
<dbReference type="Pfam" id="PF13923">
    <property type="entry name" value="zf-C3HC4_2"/>
    <property type="match status" value="1"/>
</dbReference>
<feature type="region of interest" description="Disordered" evidence="3">
    <location>
        <begin position="393"/>
        <end position="421"/>
    </location>
</feature>
<evidence type="ECO:0000259" key="6">
    <source>
        <dbReference type="Pfam" id="PF15926"/>
    </source>
</evidence>
<organism evidence="7 8">
    <name type="scientific">Larinioides sclopetarius</name>
    <dbReference type="NCBI Taxonomy" id="280406"/>
    <lineage>
        <taxon>Eukaryota</taxon>
        <taxon>Metazoa</taxon>
        <taxon>Ecdysozoa</taxon>
        <taxon>Arthropoda</taxon>
        <taxon>Chelicerata</taxon>
        <taxon>Arachnida</taxon>
        <taxon>Araneae</taxon>
        <taxon>Araneomorphae</taxon>
        <taxon>Entelegynae</taxon>
        <taxon>Araneoidea</taxon>
        <taxon>Araneidae</taxon>
        <taxon>Larinioides</taxon>
    </lineage>
</organism>
<keyword evidence="1" id="KW-0479">Metal-binding</keyword>
<protein>
    <recommendedName>
        <fullName evidence="9">E3 ubiquitin-protein ligase RNF220 middle domain-containing protein</fullName>
    </recommendedName>
</protein>
<evidence type="ECO:0000256" key="2">
    <source>
        <dbReference type="ARBA" id="ARBA00022833"/>
    </source>
</evidence>
<feature type="region of interest" description="Disordered" evidence="3">
    <location>
        <begin position="113"/>
        <end position="146"/>
    </location>
</feature>
<reference evidence="7 8" key="1">
    <citation type="submission" date="2024-04" db="EMBL/GenBank/DDBJ databases">
        <authorList>
            <person name="Rising A."/>
            <person name="Reimegard J."/>
            <person name="Sonavane S."/>
            <person name="Akerstrom W."/>
            <person name="Nylinder S."/>
            <person name="Hedman E."/>
            <person name="Kallberg Y."/>
        </authorList>
    </citation>
    <scope>NUCLEOTIDE SEQUENCE [LARGE SCALE GENOMIC DNA]</scope>
</reference>
<evidence type="ECO:0000256" key="3">
    <source>
        <dbReference type="SAM" id="MobiDB-lite"/>
    </source>
</evidence>
<dbReference type="PANTHER" id="PTHR13459">
    <property type="entry name" value="E3 UBIQUITIN-PROTEIN LIGASE RNF220 ISOFORM X1"/>
    <property type="match status" value="1"/>
</dbReference>
<comment type="caution">
    <text evidence="7">The sequence shown here is derived from an EMBL/GenBank/DDBJ whole genome shotgun (WGS) entry which is preliminary data.</text>
</comment>
<dbReference type="InterPro" id="IPR052443">
    <property type="entry name" value="E3_ubiq-ligase_RNF220-like"/>
</dbReference>
<keyword evidence="2" id="KW-0862">Zinc</keyword>
<dbReference type="EMBL" id="CAXIEN010000155">
    <property type="protein sequence ID" value="CAL1282467.1"/>
    <property type="molecule type" value="Genomic_DNA"/>
</dbReference>
<dbReference type="AlphaFoldDB" id="A0AAV2AFM2"/>
<evidence type="ECO:0000256" key="1">
    <source>
        <dbReference type="ARBA" id="ARBA00022771"/>
    </source>
</evidence>
<feature type="domain" description="E3 ubiquitin-protein ligase RNF220 middle" evidence="6">
    <location>
        <begin position="212"/>
        <end position="368"/>
    </location>
</feature>
<keyword evidence="1" id="KW-0863">Zinc-finger</keyword>
<dbReference type="InterPro" id="IPR031824">
    <property type="entry name" value="RNF220_mid"/>
</dbReference>
<dbReference type="GO" id="GO:0061630">
    <property type="term" value="F:ubiquitin protein ligase activity"/>
    <property type="evidence" value="ECO:0007669"/>
    <property type="project" value="TreeGrafter"/>
</dbReference>
<evidence type="ECO:0000313" key="7">
    <source>
        <dbReference type="EMBL" id="CAL1282467.1"/>
    </source>
</evidence>
<name>A0AAV2AFM2_9ARAC</name>
<feature type="region of interest" description="Disordered" evidence="3">
    <location>
        <begin position="1"/>
        <end position="61"/>
    </location>
</feature>
<evidence type="ECO:0008006" key="9">
    <source>
        <dbReference type="Google" id="ProtNLM"/>
    </source>
</evidence>
<keyword evidence="8" id="KW-1185">Reference proteome</keyword>
<dbReference type="Gene3D" id="3.30.40.10">
    <property type="entry name" value="Zinc/RING finger domain, C3HC4 (zinc finger)"/>
    <property type="match status" value="1"/>
</dbReference>
<accession>A0AAV2AFM2</accession>
<dbReference type="GO" id="GO:0016567">
    <property type="term" value="P:protein ubiquitination"/>
    <property type="evidence" value="ECO:0007669"/>
    <property type="project" value="TreeGrafter"/>
</dbReference>
<keyword evidence="4" id="KW-1133">Transmembrane helix</keyword>
<dbReference type="Proteomes" id="UP001497382">
    <property type="component" value="Unassembled WGS sequence"/>
</dbReference>
<feature type="domain" description="RING-type" evidence="5">
    <location>
        <begin position="442"/>
        <end position="473"/>
    </location>
</feature>
<dbReference type="InterPro" id="IPR001841">
    <property type="entry name" value="Znf_RING"/>
</dbReference>
<evidence type="ECO:0000259" key="5">
    <source>
        <dbReference type="Pfam" id="PF13923"/>
    </source>
</evidence>
<evidence type="ECO:0000313" key="8">
    <source>
        <dbReference type="Proteomes" id="UP001497382"/>
    </source>
</evidence>
<feature type="transmembrane region" description="Helical" evidence="4">
    <location>
        <begin position="468"/>
        <end position="491"/>
    </location>
</feature>
<keyword evidence="4" id="KW-0812">Transmembrane</keyword>
<sequence length="520" mass="58902">MELQSDLTSEFEKETLTDKGKYITDPPDSCTLSTMKHKGIPETEADRIQPLNNGLNKNLEDSELQEDCAPLTENFTAAVNNEEFENGGSGDNDNQEQCTKDMEYDCSRDSPTNSHCQCSNREDQNQSNVPASPTSTDSPNDSLDTSRFDEIINVDLRRTRRSSKRKKDSSLCCPICSLTLREPELESHFNQEVEKLSKILKTPRKPKRDDSGINTTFVQVRSNRLNRLTAKVAHYTEKSKSSVKCPVCKLWIYGSEEEMNNHVALCFQNDESDEPINVEDDDDDNESFEEYEIGNETRIRAISLVPGGYRSLQGQIAKRSRVEDDEDLDVDVDDTIAFGQPQYSELDVILNKNEEDKASDQLRKAVLVDPSIQPHVLESRKWSTNEDLSEIQENSCEAPASSAEDKNGDKQLAEQSDSTSGHIISSLKEKIKDLGDQSKSVKCLICMEPYTKPVVSTTCWHVHCEECWLMTMVNNFVFCILFTSSLLFLTLTRFYVKRQINSPPPPAFMMCNFSVCTYKK</sequence>
<dbReference type="PANTHER" id="PTHR13459:SF1">
    <property type="entry name" value="E3 UBIQUITIN-PROTEIN LIGASE RNF220 ISOFORM X1"/>
    <property type="match status" value="1"/>
</dbReference>
<dbReference type="InterPro" id="IPR013083">
    <property type="entry name" value="Znf_RING/FYVE/PHD"/>
</dbReference>
<dbReference type="SUPFAM" id="SSF57850">
    <property type="entry name" value="RING/U-box"/>
    <property type="match status" value="1"/>
</dbReference>
<proteinExistence type="predicted"/>
<feature type="compositionally biased region" description="Basic and acidic residues" evidence="3">
    <location>
        <begin position="10"/>
        <end position="22"/>
    </location>
</feature>
<dbReference type="Pfam" id="PF15926">
    <property type="entry name" value="RNF220"/>
    <property type="match status" value="2"/>
</dbReference>
<feature type="compositionally biased region" description="Basic and acidic residues" evidence="3">
    <location>
        <begin position="403"/>
        <end position="412"/>
    </location>
</feature>
<feature type="compositionally biased region" description="Polar residues" evidence="3">
    <location>
        <begin position="113"/>
        <end position="143"/>
    </location>
</feature>
<evidence type="ECO:0000256" key="4">
    <source>
        <dbReference type="SAM" id="Phobius"/>
    </source>
</evidence>
<gene>
    <name evidence="7" type="ORF">LARSCL_LOCUS12090</name>
</gene>